<keyword evidence="8" id="KW-0732">Signal</keyword>
<dbReference type="InterPro" id="IPR013783">
    <property type="entry name" value="Ig-like_fold"/>
</dbReference>
<dbReference type="InterPro" id="IPR014756">
    <property type="entry name" value="Ig_E-set"/>
</dbReference>
<dbReference type="InterPro" id="IPR002909">
    <property type="entry name" value="IPT_dom"/>
</dbReference>
<feature type="domain" description="Cadherin" evidence="10">
    <location>
        <begin position="1153"/>
        <end position="1351"/>
    </location>
</feature>
<sequence length="4401" mass="468484">MRSSIKAPVAAMVVAVIAAVVSAQTVVPNQCVGTGYVASSGRCYRQADASSERATWSEARTACIAEEASLVSIHSSAENAQVSSSSESWIGLFQVESDASAAFQWSNEETVGFTNWASGMPDDGGNGNGNGQAAKKSTQDCAVIMVDGTWDDRYCTSEYAFVCVKDALCPKGYYLSQSYQGWNGVQALCTACPGGTYSDSVGGVGVGSCSQCAAGRIGSAGRSSACVDECPQGYYCPAGTSADAAVNSDGGMQACPAGLYGPAPGKKTISDCKPCDPGYFCAGSGNADPAPADAQCAAGRCGFAGQNTTQCAQDCPAGYFCPQGSACPEASKWDNSTVSNGASACGGANVYCPSGSEEPTAVDAGMYTVGGSATQRTSQSACEPGYYCTSGVRSPCPGGTYNEVLGAESTADCLACDAGYICPSDRINTSPQAVNCYDKVVLDEILPGHGWTAGAQVFCPLGSALPTAVGEGNYSTPTSSRYIVNRRAQAVCSSTRICVNGVSYWTVLWHWTTPEKSCRAGAMTIDVDEMTPGGTTLFDFRGQLNSRGSDLDLSLGFSMEEMTYYDTSIAECAPDSLEKNMDIFKLDNTTGEVTVVRDGLQFETCLPNIDMRYTATIQVHAIRPDGSIKASDTCVLTFRIGDLNDEPLFVDYDAEDSTSQQPVYYRQIREGVQQNIPVEACTSLGRSYGCPDSLSGAVAPEIAAEDEDDGSVLQYAIVDGDDGAETVAERIFKIDPCTGLVSTRRAYELSYADKSTYTYNISITDDGNGGLYEPFVKYATLVIYIIDVNDVPIWVYNASETDLTIVENEPEGTEVLMDGSTTSGASLAALATDGDNDELSFRIEINDGGAFQIIDNKLVTTSVGASTINFETSKDVYYLDIEVSDGRGGAVVGTIEVRVLNANDPPILTSSTRIFYIPEEVSGVEACDVLATSCDTSGAVTATDEDADPNDEITFVLVDTLDGTFSIGASTGIITVETPLDFEDETFSLLSGTGRGLTLTVQATSNGGTSADTSDDQTTSVSVTVYIVDVNEAPVGFSFGYLVPESWPVGAEMPYHFNANDPDNADTVLLGKTAPVQTLTYSNGDSNSFWAVTTTETNTCALKVASSLVRANDYLTAWPVSIRVQDNGGPTRGETIYDINIYLLDTNEAPAFSQATFELSADENADFESATISASDGDDGDVLSYELVGGNGAVFFEIVDGDGDALNPGFKVKKRDVYESSGEEVILDYELSSKEWTLKVKVKDQGPSAMTGQFCDTLSTESPCGGGAYCLAGRCAQICYDTDDGKSASAWQEDVGPESFYMCHYDYFSSSSAEPLMSPSYIDGVETDFFVESATVSVVVNIVDQNDPPRFTSCDDLQFQVVSNRAEQDQIVAQAGILDSLTYDEDTSAAYNRAWTYSFQDNAGFFSINAADNSIVYTASDNTDGVLVDGDVYLPTLRVADADDSSKFTDCDVTILVIQQNTAPVMLDYTTATLNENADTSSEIVLLESMVPLVTDPDDDETLTFTSSSNGYFSVDSSTGRLTVDAAVVSYESLPDPHTYELIVRVRDSKGAEDVATISIPIGDVNERPRFTTLLPTVTVSENNSPGDTLLGDLVALGHVSDPDVDATDPSWRALTFQLDACSEASCPFAVDSSTGSITVTSSLDFESDPTEFTLTVRATDGPGLYAVGAYTIQVIDVNEEPSFELNPTVTVNEGSDSSGSDLFNMKSVVNDPDAGDEPENLAYTILTADTPFVIEDGILKGGNSFKLDYETTQQHLVEIRASDGEFSDTATVTVNVVNLNDVKITSVTADNGGILACAGGTSVTLVGSNFGLVDNTVQPATLVVTYTNTRTGTSYTCANPTRGDTDNTQITCETVAGIGAGFTWTVQVTVAGTGIQGDASAAFATPALAYEAPAVTSVFNVEALPTRGGQTFALTGTCMGSAQDFASSGGFAQTPDTSVRYCSDTGACVEPTDCSMNAVGEVICTSLPSLGANLQWTVQVAGTRSGALLSGSHAAPEIETLSRTEFPADGSAALVISGTNFGPSGAVPDEAYAILSFAGASTQYALLGCEVTLSYEQVSCTGIEPGMGANMPVIIVFGGLANTASASATTVSFETPEITGLSGEAVNAGSTVGGQQIVVGGSGFGPACGRAATNDIESEPCPTLAVAYSRGSIRGYGSSAGEVIVYEPDCVVVNNVRIVCSTKPGTGADHVWTFDFGGHTGVSPPEGVTTSYAVPTVGAYEGAGADDALTSGGQTVLIKGSNFGPADGAEILAFYGPEDNPSEFADPATGDGIKCEIEAANEIVRCETVEGAGNELTWTVYVDGQQSRAETTSYGDPEISGISLSTLSVDGQEVVTLSGLNFGPSGRQEYLEDVTYGPVENPAAYSPDCDIVSHTSLQCTTEAGFGQDMSWTVTIKGQASSASSATTSYTPLLLGDVSFSSTATQGGYLMYLDVDGLPVCDAEAIISVVFGSQTVSYAFLYDDLVSAQPISDLEAYCASTAARGQRRVSFYVPELASADRTPSVGIVLSSKRFSATQATDVVEFAYAGPRLDSVYAEAAGGTSSALRVVLRGANFCRNTECCQTLVNGIVTSEWTHSHDTITLNADVDGATVQVQCGDQLSEVRFISTSNPFTYAAIPSNGADSVADVVYSTEIAAGSELIELYGLNYGNADPIVYVGENLATVVAHVNVSCSDEPVAPSLGTDGKCFHTTIEVPSGQGSSNGIKVLVNVDASGIAGAQSTPNALFEFVRYAAPSISAISIVDGDQPVPTEGGSTLRISGSNFGTGGGAFLYQHVGSAGTDVSFESYPALVGELTCTPWSHSELTCQIPPGEGYDLEILVVAGDQNSRVSAAGLPHTLSYAPPSVSEVLVDADVDIGAARTQGGDRLTLRGANFGRPYTPGATCVDLLQTNCTSFRPRVSLGGLACEYESNTHTEITCLVPPGQGADLSIMVTVRSQTTISSTQFSYAAPEVTSFTPLTAPTSGRVNGNAIMMEIWGDNFGIDDLEVRFIATDGSLDLLAVARNDDTDPSLYPLFSFNHTYITLQIPAYRGKDLRVVVDAAGQRGEASTLFSYAKPAVSGVQVMDPDDPSEFKDVSAGATGPISEDLLPTSYVPGSSLQARRQRRRRSLSSDVRVFIEGGRALADVALQLPDSSACQVSSLHRGYSWLTTAYTISDEAVFIKTTDLFLNEYCAGAAAVSLETRGGNYHDEPQDRADAGCTKTYHVIVELVEMTPLSDAGVGFLADAGCCGDGSFWSVGVTETCACEALASNRALLMTGDGYGVYMVDDLNDYYFSTPVSTIEDLLAQTAFDFPKHGPTLESVDARTLGDTPSGPTSGCYEFEPYDSYRERRNEAILLYGSALDVYRKCETKALMRLEGENFSTELLNTTNSKELEVVFVNLESGEEFLAATPSTTGDHSEACTVEDGCLHTHEEIIFQIPPGAGLNLVILLRVGNQETYAEDSTANGTVADARIRFNYLAPTVSRLSPGSLDVDSYEFADAGGGESVNVRGDNFGGVLSNTTLYFDGRICPDSQWRSPDEDLTSGLPFLSCTPEADVVGPRDLFVCVSNQATRVGIGERDPTLLLEADRIMRASNTSELSTEDQTSVDYFHSLVTSRYNTRCKSESERSGNILGQYGGLNQLCVECPSGSVCDKGDALLEDPYAASGYYRLDVVVFEEDGVSITDRAQSRCPQERWDRDLLATYPSMTLEDTCSDYVACQPAEACVGANECGEGYQYAFAKCSAIREEAGYNNSCGVVLNPFTGVYEGVHSDCNPDPTSECSPSNPEQCATCVVSYESGAETGAVPTGTCECSMPQRCALCSLNTHYRLNNRCQECPDNVWVIALAFTFLVLVAIAAGYYFNKKNLNLALLAIGIDFAQVLSVFSAVNLSWPAAFEKFLSFFSFLSLNIDIVGIECLVPSFEYETKWWLSQSMPLVVLGVLILTHVVYSAYKILRHSKRTKLMSHVGRLVAIYLVVCYVLYIAVTRKALEIFDCTQLPESDGYTYTSFTSMSCDGGSLCRCGEPGGVQQRLVPLAVIFLLVYTLGFPAFVFLSIRRHREVVMEDQYLRAHGVGDTRESGPRTYDFRKSFSTLYVSFKPNRQTWVVLVIMRKAFIAMCALLLRTNVTAVLAMVLLILFGSFVLTSLYRPYMSNGERSAVLKELDELATKGLDNPAFSKYTVLQRRVQESVKVHREQDHRHNASHLHGSTQFHFADDGDKTMARLAARTRRRRNAAEFFFDYNSVELALLGSAILICLGGILLQSMEGDSNLDGQRDTLSILLIVLIMLTIIYYVIAVCAEGFPMALSTYTHCLQRRRPDDHQIEDLDDNLNLSTNPIFLPGYKASKDDAKLRSELAENQQAFEQVAAQNEQLREQLRQQKREDQLNDDGTGTPLPPQAEGKSRRRRQFSFRRGPTSDDDYE</sequence>
<dbReference type="InterPro" id="IPR018378">
    <property type="entry name" value="C-type_lectin_CS"/>
</dbReference>
<feature type="transmembrane region" description="Helical" evidence="7">
    <location>
        <begin position="4012"/>
        <end position="4033"/>
    </location>
</feature>
<feature type="domain" description="Cadherin" evidence="10">
    <location>
        <begin position="660"/>
        <end position="794"/>
    </location>
</feature>
<evidence type="ECO:0000256" key="5">
    <source>
        <dbReference type="ARBA" id="ARBA00023157"/>
    </source>
</evidence>
<organism evidence="11 12">
    <name type="scientific">Hondaea fermentalgiana</name>
    <dbReference type="NCBI Taxonomy" id="2315210"/>
    <lineage>
        <taxon>Eukaryota</taxon>
        <taxon>Sar</taxon>
        <taxon>Stramenopiles</taxon>
        <taxon>Bigyra</taxon>
        <taxon>Labyrinthulomycetes</taxon>
        <taxon>Thraustochytrida</taxon>
        <taxon>Thraustochytriidae</taxon>
        <taxon>Hondaea</taxon>
    </lineage>
</organism>
<keyword evidence="5" id="KW-1015">Disulfide bond</keyword>
<dbReference type="InterPro" id="IPR009030">
    <property type="entry name" value="Growth_fac_rcpt_cys_sf"/>
</dbReference>
<dbReference type="SMART" id="SM00034">
    <property type="entry name" value="CLECT"/>
    <property type="match status" value="1"/>
</dbReference>
<evidence type="ECO:0000259" key="9">
    <source>
        <dbReference type="PROSITE" id="PS50041"/>
    </source>
</evidence>
<dbReference type="PROSITE" id="PS00615">
    <property type="entry name" value="C_TYPE_LECTIN_1"/>
    <property type="match status" value="1"/>
</dbReference>
<dbReference type="SUPFAM" id="SSF49313">
    <property type="entry name" value="Cadherin-like"/>
    <property type="match status" value="5"/>
</dbReference>
<dbReference type="SMART" id="SM01411">
    <property type="entry name" value="Ephrin_rec_like"/>
    <property type="match status" value="4"/>
</dbReference>
<feature type="transmembrane region" description="Helical" evidence="7">
    <location>
        <begin position="3947"/>
        <end position="3965"/>
    </location>
</feature>
<feature type="domain" description="Cadherin" evidence="10">
    <location>
        <begin position="519"/>
        <end position="649"/>
    </location>
</feature>
<dbReference type="OrthoDB" id="189446at2759"/>
<evidence type="ECO:0000256" key="1">
    <source>
        <dbReference type="ARBA" id="ARBA00004370"/>
    </source>
</evidence>
<dbReference type="SUPFAM" id="SSF81296">
    <property type="entry name" value="E set domains"/>
    <property type="match status" value="3"/>
</dbReference>
<accession>A0A2R5GQM6</accession>
<dbReference type="Gene3D" id="2.10.50.10">
    <property type="entry name" value="Tumor Necrosis Factor Receptor, subunit A, domain 2"/>
    <property type="match status" value="1"/>
</dbReference>
<evidence type="ECO:0000256" key="2">
    <source>
        <dbReference type="ARBA" id="ARBA00022737"/>
    </source>
</evidence>
<feature type="domain" description="Cadherin" evidence="10">
    <location>
        <begin position="797"/>
        <end position="908"/>
    </location>
</feature>
<feature type="domain" description="Cadherin" evidence="10">
    <location>
        <begin position="909"/>
        <end position="1036"/>
    </location>
</feature>
<keyword evidence="3" id="KW-0106">Calcium</keyword>
<dbReference type="GO" id="GO:0016477">
    <property type="term" value="P:cell migration"/>
    <property type="evidence" value="ECO:0007669"/>
    <property type="project" value="TreeGrafter"/>
</dbReference>
<feature type="domain" description="Cadherin" evidence="10">
    <location>
        <begin position="1684"/>
        <end position="1789"/>
    </location>
</feature>
<keyword evidence="7" id="KW-1133">Transmembrane helix</keyword>
<dbReference type="CDD" id="cd11304">
    <property type="entry name" value="Cadherin_repeat"/>
    <property type="match status" value="7"/>
</dbReference>
<comment type="caution">
    <text evidence="11">The sequence shown here is derived from an EMBL/GenBank/DDBJ whole genome shotgun (WGS) entry which is preliminary data.</text>
</comment>
<gene>
    <name evidence="11" type="ORF">FCC1311_088442</name>
</gene>
<dbReference type="GO" id="GO:0007156">
    <property type="term" value="P:homophilic cell adhesion via plasma membrane adhesion molecules"/>
    <property type="evidence" value="ECO:0007669"/>
    <property type="project" value="InterPro"/>
</dbReference>
<reference evidence="11 12" key="1">
    <citation type="submission" date="2017-12" db="EMBL/GenBank/DDBJ databases">
        <title>Sequencing, de novo assembly and annotation of complete genome of a new Thraustochytrid species, strain FCC1311.</title>
        <authorList>
            <person name="Sedici K."/>
            <person name="Godart F."/>
            <person name="Aiese Cigliano R."/>
            <person name="Sanseverino W."/>
            <person name="Barakat M."/>
            <person name="Ortet P."/>
            <person name="Marechal E."/>
            <person name="Cagnac O."/>
            <person name="Amato A."/>
        </authorList>
    </citation>
    <scope>NUCLEOTIDE SEQUENCE [LARGE SCALE GENOMIC DNA]</scope>
</reference>
<dbReference type="PROSITE" id="PS50041">
    <property type="entry name" value="C_TYPE_LECTIN_2"/>
    <property type="match status" value="1"/>
</dbReference>
<dbReference type="PANTHER" id="PTHR24027">
    <property type="entry name" value="CADHERIN-23"/>
    <property type="match status" value="1"/>
</dbReference>
<dbReference type="PROSITE" id="PS50268">
    <property type="entry name" value="CADHERIN_2"/>
    <property type="match status" value="9"/>
</dbReference>
<dbReference type="Gene3D" id="2.60.40.10">
    <property type="entry name" value="Immunoglobulins"/>
    <property type="match status" value="3"/>
</dbReference>
<dbReference type="SMART" id="SM00112">
    <property type="entry name" value="CA"/>
    <property type="match status" value="7"/>
</dbReference>
<dbReference type="SUPFAM" id="SSF56436">
    <property type="entry name" value="C-type lectin-like"/>
    <property type="match status" value="1"/>
</dbReference>
<feature type="transmembrane region" description="Helical" evidence="7">
    <location>
        <begin position="3821"/>
        <end position="3842"/>
    </location>
</feature>
<dbReference type="PANTHER" id="PTHR24027:SF438">
    <property type="entry name" value="CADHERIN 23"/>
    <property type="match status" value="1"/>
</dbReference>
<dbReference type="CDD" id="cd00185">
    <property type="entry name" value="TNFRSF"/>
    <property type="match status" value="1"/>
</dbReference>
<dbReference type="Pfam" id="PF00028">
    <property type="entry name" value="Cadherin"/>
    <property type="match status" value="1"/>
</dbReference>
<dbReference type="Proteomes" id="UP000241890">
    <property type="component" value="Unassembled WGS sequence"/>
</dbReference>
<keyword evidence="2" id="KW-0677">Repeat</keyword>
<feature type="region of interest" description="Disordered" evidence="6">
    <location>
        <begin position="4355"/>
        <end position="4401"/>
    </location>
</feature>
<dbReference type="GO" id="GO:0005509">
    <property type="term" value="F:calcium ion binding"/>
    <property type="evidence" value="ECO:0007669"/>
    <property type="project" value="InterPro"/>
</dbReference>
<feature type="signal peptide" evidence="8">
    <location>
        <begin position="1"/>
        <end position="23"/>
    </location>
</feature>
<dbReference type="CDD" id="cd00603">
    <property type="entry name" value="IPT_PCSR"/>
    <property type="match status" value="1"/>
</dbReference>
<dbReference type="GO" id="GO:0045296">
    <property type="term" value="F:cadherin binding"/>
    <property type="evidence" value="ECO:0007669"/>
    <property type="project" value="TreeGrafter"/>
</dbReference>
<dbReference type="InterPro" id="IPR001304">
    <property type="entry name" value="C-type_lectin-like"/>
</dbReference>
<evidence type="ECO:0000256" key="3">
    <source>
        <dbReference type="ARBA" id="ARBA00022837"/>
    </source>
</evidence>
<dbReference type="InterPro" id="IPR002126">
    <property type="entry name" value="Cadherin-like_dom"/>
</dbReference>
<dbReference type="InterPro" id="IPR015919">
    <property type="entry name" value="Cadherin-like_sf"/>
</dbReference>
<dbReference type="CDD" id="cd00037">
    <property type="entry name" value="CLECT"/>
    <property type="match status" value="1"/>
</dbReference>
<evidence type="ECO:0000313" key="12">
    <source>
        <dbReference type="Proteomes" id="UP000241890"/>
    </source>
</evidence>
<evidence type="ECO:0000313" key="11">
    <source>
        <dbReference type="EMBL" id="GBG32619.1"/>
    </source>
</evidence>
<feature type="transmembrane region" description="Helical" evidence="7">
    <location>
        <begin position="4217"/>
        <end position="4240"/>
    </location>
</feature>
<feature type="transmembrane region" description="Helical" evidence="7">
    <location>
        <begin position="4108"/>
        <end position="4127"/>
    </location>
</feature>
<dbReference type="InterPro" id="IPR016187">
    <property type="entry name" value="CTDL_fold"/>
</dbReference>
<evidence type="ECO:0000256" key="6">
    <source>
        <dbReference type="SAM" id="MobiDB-lite"/>
    </source>
</evidence>
<dbReference type="InParanoid" id="A0A2R5GQM6"/>
<evidence type="ECO:0000259" key="10">
    <source>
        <dbReference type="PROSITE" id="PS50268"/>
    </source>
</evidence>
<dbReference type="Pfam" id="PF01833">
    <property type="entry name" value="TIG"/>
    <property type="match status" value="3"/>
</dbReference>
<evidence type="ECO:0000256" key="7">
    <source>
        <dbReference type="SAM" id="Phobius"/>
    </source>
</evidence>
<feature type="domain" description="Cadherin" evidence="10">
    <location>
        <begin position="1572"/>
        <end position="1684"/>
    </location>
</feature>
<dbReference type="EMBL" id="BEYU01000126">
    <property type="protein sequence ID" value="GBG32619.1"/>
    <property type="molecule type" value="Genomic_DNA"/>
</dbReference>
<keyword evidence="4 7" id="KW-0472">Membrane</keyword>
<feature type="transmembrane region" description="Helical" evidence="7">
    <location>
        <begin position="4260"/>
        <end position="4286"/>
    </location>
</feature>
<feature type="domain" description="C-type lectin" evidence="9">
    <location>
        <begin position="39"/>
        <end position="164"/>
    </location>
</feature>
<keyword evidence="7" id="KW-0812">Transmembrane</keyword>
<feature type="transmembrane region" description="Helical" evidence="7">
    <location>
        <begin position="4084"/>
        <end position="4102"/>
    </location>
</feature>
<feature type="domain" description="Cadherin" evidence="10">
    <location>
        <begin position="1466"/>
        <end position="1571"/>
    </location>
</feature>
<dbReference type="GO" id="GO:0008013">
    <property type="term" value="F:beta-catenin binding"/>
    <property type="evidence" value="ECO:0007669"/>
    <property type="project" value="TreeGrafter"/>
</dbReference>
<dbReference type="Pfam" id="PF00059">
    <property type="entry name" value="Lectin_C"/>
    <property type="match status" value="1"/>
</dbReference>
<dbReference type="InterPro" id="IPR039808">
    <property type="entry name" value="Cadherin"/>
</dbReference>
<dbReference type="InterPro" id="IPR016186">
    <property type="entry name" value="C-type_lectin-like/link_sf"/>
</dbReference>
<feature type="chain" id="PRO_5015317680" evidence="8">
    <location>
        <begin position="24"/>
        <end position="4401"/>
    </location>
</feature>
<dbReference type="SUPFAM" id="SSF57184">
    <property type="entry name" value="Growth factor receptor domain"/>
    <property type="match status" value="1"/>
</dbReference>
<evidence type="ECO:0000256" key="4">
    <source>
        <dbReference type="ARBA" id="ARBA00023136"/>
    </source>
</evidence>
<feature type="compositionally biased region" description="Basic and acidic residues" evidence="6">
    <location>
        <begin position="4355"/>
        <end position="4364"/>
    </location>
</feature>
<keyword evidence="12" id="KW-1185">Reference proteome</keyword>
<feature type="transmembrane region" description="Helical" evidence="7">
    <location>
        <begin position="3849"/>
        <end position="3872"/>
    </location>
</feature>
<evidence type="ECO:0000256" key="8">
    <source>
        <dbReference type="SAM" id="SignalP"/>
    </source>
</evidence>
<dbReference type="Gene3D" id="3.10.100.10">
    <property type="entry name" value="Mannose-Binding Protein A, subunit A"/>
    <property type="match status" value="1"/>
</dbReference>
<dbReference type="GO" id="GO:0016342">
    <property type="term" value="C:catenin complex"/>
    <property type="evidence" value="ECO:0007669"/>
    <property type="project" value="TreeGrafter"/>
</dbReference>
<comment type="subcellular location">
    <subcellularLocation>
        <location evidence="1">Membrane</location>
    </subcellularLocation>
</comment>
<protein>
    <submittedName>
        <fullName evidence="11">Protocadherin Fat 4</fullName>
    </submittedName>
</protein>
<feature type="transmembrane region" description="Helical" evidence="7">
    <location>
        <begin position="3914"/>
        <end position="3935"/>
    </location>
</feature>
<dbReference type="Gene3D" id="2.60.40.60">
    <property type="entry name" value="Cadherins"/>
    <property type="match status" value="7"/>
</dbReference>
<name>A0A2R5GQM6_9STRA</name>
<proteinExistence type="predicted"/>
<feature type="domain" description="Cadherin" evidence="10">
    <location>
        <begin position="1043"/>
        <end position="1152"/>
    </location>
</feature>